<evidence type="ECO:0000256" key="5">
    <source>
        <dbReference type="ARBA" id="ARBA00023136"/>
    </source>
</evidence>
<feature type="transmembrane region" description="Helical" evidence="6">
    <location>
        <begin position="161"/>
        <end position="180"/>
    </location>
</feature>
<evidence type="ECO:0000256" key="1">
    <source>
        <dbReference type="ARBA" id="ARBA00004141"/>
    </source>
</evidence>
<evidence type="ECO:0000256" key="4">
    <source>
        <dbReference type="ARBA" id="ARBA00022989"/>
    </source>
</evidence>
<feature type="transmembrane region" description="Helical" evidence="6">
    <location>
        <begin position="227"/>
        <end position="244"/>
    </location>
</feature>
<dbReference type="PANTHER" id="PTHR43839">
    <property type="entry name" value="OPPC IN A BINDING PROTEIN-DEPENDENT TRANSPORT SYSTEM"/>
    <property type="match status" value="1"/>
</dbReference>
<dbReference type="RefSeq" id="WP_188734377.1">
    <property type="nucleotide sequence ID" value="NZ_BMLW01000005.1"/>
</dbReference>
<dbReference type="PROSITE" id="PS50928">
    <property type="entry name" value="ABC_TM1"/>
    <property type="match status" value="1"/>
</dbReference>
<proteinExistence type="inferred from homology"/>
<evidence type="ECO:0000256" key="6">
    <source>
        <dbReference type="RuleBase" id="RU363032"/>
    </source>
</evidence>
<keyword evidence="4 6" id="KW-1133">Transmembrane helix</keyword>
<accession>A0ABQ2NUL7</accession>
<evidence type="ECO:0000313" key="9">
    <source>
        <dbReference type="Proteomes" id="UP000641206"/>
    </source>
</evidence>
<evidence type="ECO:0000259" key="7">
    <source>
        <dbReference type="PROSITE" id="PS50928"/>
    </source>
</evidence>
<dbReference type="InterPro" id="IPR035906">
    <property type="entry name" value="MetI-like_sf"/>
</dbReference>
<dbReference type="Gene3D" id="1.10.3720.10">
    <property type="entry name" value="MetI-like"/>
    <property type="match status" value="1"/>
</dbReference>
<feature type="transmembrane region" description="Helical" evidence="6">
    <location>
        <begin position="121"/>
        <end position="141"/>
    </location>
</feature>
<gene>
    <name evidence="8" type="primary">oppC</name>
    <name evidence="8" type="ORF">GCM10011346_20960</name>
</gene>
<comment type="subcellular location">
    <subcellularLocation>
        <location evidence="6">Cell membrane</location>
        <topology evidence="6">Multi-pass membrane protein</topology>
    </subcellularLocation>
    <subcellularLocation>
        <location evidence="1">Membrane</location>
        <topology evidence="1">Multi-pass membrane protein</topology>
    </subcellularLocation>
</comment>
<evidence type="ECO:0000313" key="8">
    <source>
        <dbReference type="EMBL" id="GGP10921.1"/>
    </source>
</evidence>
<dbReference type="PANTHER" id="PTHR43839:SF3">
    <property type="entry name" value="OLIGOPEPTIDE ABC TRANSPORTER, PERMEASE PROTEIN"/>
    <property type="match status" value="1"/>
</dbReference>
<reference evidence="9" key="1">
    <citation type="journal article" date="2019" name="Int. J. Syst. Evol. Microbiol.">
        <title>The Global Catalogue of Microorganisms (GCM) 10K type strain sequencing project: providing services to taxonomists for standard genome sequencing and annotation.</title>
        <authorList>
            <consortium name="The Broad Institute Genomics Platform"/>
            <consortium name="The Broad Institute Genome Sequencing Center for Infectious Disease"/>
            <person name="Wu L."/>
            <person name="Ma J."/>
        </authorList>
    </citation>
    <scope>NUCLEOTIDE SEQUENCE [LARGE SCALE GENOMIC DNA]</scope>
    <source>
        <strain evidence="9">CGMCC 1.7693</strain>
    </source>
</reference>
<feature type="transmembrane region" description="Helical" evidence="6">
    <location>
        <begin position="87"/>
        <end position="109"/>
    </location>
</feature>
<dbReference type="Pfam" id="PF00528">
    <property type="entry name" value="BPD_transp_1"/>
    <property type="match status" value="1"/>
</dbReference>
<dbReference type="SUPFAM" id="SSF161098">
    <property type="entry name" value="MetI-like"/>
    <property type="match status" value="1"/>
</dbReference>
<dbReference type="Proteomes" id="UP000641206">
    <property type="component" value="Unassembled WGS sequence"/>
</dbReference>
<comment type="similarity">
    <text evidence="6">Belongs to the binding-protein-dependent transport system permease family.</text>
</comment>
<protein>
    <submittedName>
        <fullName evidence="8">Peptide ABC transporter permease</fullName>
    </submittedName>
</protein>
<organism evidence="8 9">
    <name type="scientific">Oceanobacillus neutriphilus</name>
    <dbReference type="NCBI Taxonomy" id="531815"/>
    <lineage>
        <taxon>Bacteria</taxon>
        <taxon>Bacillati</taxon>
        <taxon>Bacillota</taxon>
        <taxon>Bacilli</taxon>
        <taxon>Bacillales</taxon>
        <taxon>Bacillaceae</taxon>
        <taxon>Oceanobacillus</taxon>
    </lineage>
</organism>
<keyword evidence="2 6" id="KW-0813">Transport</keyword>
<dbReference type="InterPro" id="IPR000515">
    <property type="entry name" value="MetI-like"/>
</dbReference>
<keyword evidence="9" id="KW-1185">Reference proteome</keyword>
<feature type="transmembrane region" description="Helical" evidence="6">
    <location>
        <begin position="279"/>
        <end position="300"/>
    </location>
</feature>
<comment type="caution">
    <text evidence="8">The sequence shown here is derived from an EMBL/GenBank/DDBJ whole genome shotgun (WGS) entry which is preliminary data.</text>
</comment>
<evidence type="ECO:0000256" key="3">
    <source>
        <dbReference type="ARBA" id="ARBA00022692"/>
    </source>
</evidence>
<dbReference type="CDD" id="cd06261">
    <property type="entry name" value="TM_PBP2"/>
    <property type="match status" value="1"/>
</dbReference>
<name>A0ABQ2NUL7_9BACI</name>
<sequence length="348" mass="39297">MIIGANFKRLFKHPLFLSGFLFIFLLLAASFSHAIFFHGVIPVTNSLKDSEGLITSFGPFGPLEVPPLGTDEVGRHIFVILIQGAKYTIGISILVAGLRIIISGMIGFLFENYFSKLNQYVSGLVNGFYFIPAALICYFLLVDVIFTSHGEVDGYTILQKMIFQLFVLTIVAIPTNSLLIGNQIHQIYTLEFIQSAKTLGGGRLHILKKHIIPYIFPQLLIQFTQETIKVLVLLIHLGFFHLLFGGTTEQELDESQNAYISISSEWSGMIGNAFTHLTGWSWMFFSVTIFFTLVILAFNLMTKGMEDVFLVDRYKSGKDRKKRQKKITFVGKREDSSFEFIQDSEKQA</sequence>
<keyword evidence="5 6" id="KW-0472">Membrane</keyword>
<evidence type="ECO:0000256" key="2">
    <source>
        <dbReference type="ARBA" id="ARBA00022448"/>
    </source>
</evidence>
<keyword evidence="3 6" id="KW-0812">Transmembrane</keyword>
<feature type="domain" description="ABC transmembrane type-1" evidence="7">
    <location>
        <begin position="85"/>
        <end position="302"/>
    </location>
</feature>
<dbReference type="EMBL" id="BMLW01000005">
    <property type="protein sequence ID" value="GGP10921.1"/>
    <property type="molecule type" value="Genomic_DNA"/>
</dbReference>